<evidence type="ECO:0000313" key="2">
    <source>
        <dbReference type="Proteomes" id="UP000318538"/>
    </source>
</evidence>
<sequence>MSDFTLDGFTFDTVQGVINLPHKEVKAYRTPTSPHVGLQLLSGRAEPSVINVRRYDHAANLDLIKRDLIAREGNIATLIDGNIQYLMPPYQLRFAILDIAIEVADKIPYVMTSRHGLARIYNPACRIVAKITINAQPAY</sequence>
<accession>A0A517NLI4</accession>
<name>A0A517NLI4_9BACT</name>
<dbReference type="KEGG" id="rlc:K227x_64200"/>
<evidence type="ECO:0000313" key="1">
    <source>
        <dbReference type="EMBL" id="QDT07990.1"/>
    </source>
</evidence>
<dbReference type="EMBL" id="CP036525">
    <property type="protein sequence ID" value="QDT07990.1"/>
    <property type="molecule type" value="Genomic_DNA"/>
</dbReference>
<dbReference type="AlphaFoldDB" id="A0A517NLI4"/>
<protein>
    <submittedName>
        <fullName evidence="1">Uncharacterized protein</fullName>
    </submittedName>
</protein>
<dbReference type="RefSeq" id="WP_145176735.1">
    <property type="nucleotide sequence ID" value="NZ_CP036525.1"/>
</dbReference>
<gene>
    <name evidence="1" type="ORF">K227x_64200</name>
</gene>
<reference evidence="1 2" key="1">
    <citation type="submission" date="2019-02" db="EMBL/GenBank/DDBJ databases">
        <title>Deep-cultivation of Planctomycetes and their phenomic and genomic characterization uncovers novel biology.</title>
        <authorList>
            <person name="Wiegand S."/>
            <person name="Jogler M."/>
            <person name="Boedeker C."/>
            <person name="Pinto D."/>
            <person name="Vollmers J."/>
            <person name="Rivas-Marin E."/>
            <person name="Kohn T."/>
            <person name="Peeters S.H."/>
            <person name="Heuer A."/>
            <person name="Rast P."/>
            <person name="Oberbeckmann S."/>
            <person name="Bunk B."/>
            <person name="Jeske O."/>
            <person name="Meyerdierks A."/>
            <person name="Storesund J.E."/>
            <person name="Kallscheuer N."/>
            <person name="Luecker S."/>
            <person name="Lage O.M."/>
            <person name="Pohl T."/>
            <person name="Merkel B.J."/>
            <person name="Hornburger P."/>
            <person name="Mueller R.-W."/>
            <person name="Bruemmer F."/>
            <person name="Labrenz M."/>
            <person name="Spormann A.M."/>
            <person name="Op den Camp H."/>
            <person name="Overmann J."/>
            <person name="Amann R."/>
            <person name="Jetten M.S.M."/>
            <person name="Mascher T."/>
            <person name="Medema M.H."/>
            <person name="Devos D.P."/>
            <person name="Kaster A.-K."/>
            <person name="Ovreas L."/>
            <person name="Rohde M."/>
            <person name="Galperin M.Y."/>
            <person name="Jogler C."/>
        </authorList>
    </citation>
    <scope>NUCLEOTIDE SEQUENCE [LARGE SCALE GENOMIC DNA]</scope>
    <source>
        <strain evidence="1 2">K22_7</strain>
    </source>
</reference>
<proteinExistence type="predicted"/>
<dbReference type="Proteomes" id="UP000318538">
    <property type="component" value="Chromosome"/>
</dbReference>
<organism evidence="1 2">
    <name type="scientific">Rubripirellula lacrimiformis</name>
    <dbReference type="NCBI Taxonomy" id="1930273"/>
    <lineage>
        <taxon>Bacteria</taxon>
        <taxon>Pseudomonadati</taxon>
        <taxon>Planctomycetota</taxon>
        <taxon>Planctomycetia</taxon>
        <taxon>Pirellulales</taxon>
        <taxon>Pirellulaceae</taxon>
        <taxon>Rubripirellula</taxon>
    </lineage>
</organism>
<keyword evidence="2" id="KW-1185">Reference proteome</keyword>